<dbReference type="PROSITE" id="PS51459">
    <property type="entry name" value="FIDO"/>
    <property type="match status" value="1"/>
</dbReference>
<dbReference type="RefSeq" id="WP_089972036.1">
    <property type="nucleotide sequence ID" value="NZ_FNJM01000014.1"/>
</dbReference>
<name>A0A1H0V293_9CLOT</name>
<evidence type="ECO:0000259" key="1">
    <source>
        <dbReference type="PROSITE" id="PS51459"/>
    </source>
</evidence>
<dbReference type="EMBL" id="FNJM01000014">
    <property type="protein sequence ID" value="SDP72679.1"/>
    <property type="molecule type" value="Genomic_DNA"/>
</dbReference>
<dbReference type="InterPro" id="IPR036597">
    <property type="entry name" value="Fido-like_dom_sf"/>
</dbReference>
<feature type="domain" description="Fido" evidence="1">
    <location>
        <begin position="109"/>
        <end position="257"/>
    </location>
</feature>
<dbReference type="OrthoDB" id="9813719at2"/>
<evidence type="ECO:0000313" key="2">
    <source>
        <dbReference type="EMBL" id="SDP72679.1"/>
    </source>
</evidence>
<protein>
    <recommendedName>
        <fullName evidence="1">Fido domain-containing protein</fullName>
    </recommendedName>
</protein>
<reference evidence="2 3" key="1">
    <citation type="submission" date="2016-10" db="EMBL/GenBank/DDBJ databases">
        <authorList>
            <person name="de Groot N.N."/>
        </authorList>
    </citation>
    <scope>NUCLEOTIDE SEQUENCE [LARGE SCALE GENOMIC DNA]</scope>
    <source>
        <strain evidence="2 3">DSM 12272</strain>
    </source>
</reference>
<keyword evidence="3" id="KW-1185">Reference proteome</keyword>
<proteinExistence type="predicted"/>
<dbReference type="STRING" id="94869.SAMN04488529_1144"/>
<evidence type="ECO:0000313" key="3">
    <source>
        <dbReference type="Proteomes" id="UP000198597"/>
    </source>
</evidence>
<dbReference type="InterPro" id="IPR003812">
    <property type="entry name" value="Fido"/>
</dbReference>
<dbReference type="Proteomes" id="UP000198597">
    <property type="component" value="Unassembled WGS sequence"/>
</dbReference>
<dbReference type="Gene3D" id="1.10.3290.10">
    <property type="entry name" value="Fido-like domain"/>
    <property type="match status" value="1"/>
</dbReference>
<accession>A0A1H0V293</accession>
<dbReference type="AlphaFoldDB" id="A0A1H0V293"/>
<dbReference type="SUPFAM" id="SSF140931">
    <property type="entry name" value="Fic-like"/>
    <property type="match status" value="1"/>
</dbReference>
<sequence>MDKQLMEVFNKMYFGKNQLRRRIYDDNELEIIWENINNIRKDTSIDIEMKLNEKNNIWYNITEDVNLIITYINYIEKSEIINYLSDSSIIDKNWLSDNKECPMNCSIVLNINNIEQFYIDTYRDKDTEKEEVYRSGNKVECVDMYNYEPYKLENDKTIKELLADLLDFIETNKSFNAVIKASILHFYISYLNPFVKYNLDMAEHITNRYLINNGYKIMGHCKTLTLIKADERRYYNAIENSIVNDGDVTYFIKYYVGILQGSIKELTKEVSVKYGKKIIKELIEKKKVSLEDRQIKFINSMIVLSNNKISIEDYKRKSKVSYETARSDLNVLVALGFFKISKMGKKYEYYFNDIFTIIDNFNDISIEL</sequence>
<organism evidence="2 3">
    <name type="scientific">Clostridium gasigenes</name>
    <dbReference type="NCBI Taxonomy" id="94869"/>
    <lineage>
        <taxon>Bacteria</taxon>
        <taxon>Bacillati</taxon>
        <taxon>Bacillota</taxon>
        <taxon>Clostridia</taxon>
        <taxon>Eubacteriales</taxon>
        <taxon>Clostridiaceae</taxon>
        <taxon>Clostridium</taxon>
    </lineage>
</organism>
<gene>
    <name evidence="2" type="ORF">SAMN04488529_1144</name>
</gene>